<sequence length="523" mass="53656">MTPTTSIFVTSAPVWRKASLLSTAFLAGILLASCSKEDDVVTEQEASSTAVTIDSTIISSATPEGNTGNAENADDLLANSTFSSVVSINFGTTVSTTNPLAGAGVTVTETNGDVIINATVAEVAYELSGTTTNGSVKIYSDKKFKLTLNGVNITNSDGPAINIQSGKRAFVVLNDNTTNSLTDGTTYTASGTEDMKGTFFSEGQLIFSGNGSLSLKSNNKHAICSDDYVRIISGKITVTGAASDGIHTNDAFIVDGGEINITATDDGIQCEEGYIVINNGVFKINVVDKGITASWDTDATIDPYVTINNGTIDITSSAGEGIESKSVLTINNGTIVVKTADDALNAGTFIYINGGTTYAFSSSNDGIDSNGKITVTGGKTVAVGAGSPEQGFDCDNSTFKIVGGFIVGIGGGTSTPTATVSTQPSVILGSGTANDIIHIQSNEGVEVLTFEIPKSYSTMLFSNPKVKTGQTYKVYNGGTVTNGKSVNGLYVSGTYNPGTLSSTTFTTSTMVTRAGGSTGPGGR</sequence>
<dbReference type="Proteomes" id="UP000256373">
    <property type="component" value="Unassembled WGS sequence"/>
</dbReference>
<dbReference type="EMBL" id="QNUL01000003">
    <property type="protein sequence ID" value="REA63167.1"/>
    <property type="molecule type" value="Genomic_DNA"/>
</dbReference>
<gene>
    <name evidence="2" type="ORF">DSL64_06005</name>
</gene>
<organism evidence="2 3">
    <name type="scientific">Dyadobacter luteus</name>
    <dbReference type="NCBI Taxonomy" id="2259619"/>
    <lineage>
        <taxon>Bacteria</taxon>
        <taxon>Pseudomonadati</taxon>
        <taxon>Bacteroidota</taxon>
        <taxon>Cytophagia</taxon>
        <taxon>Cytophagales</taxon>
        <taxon>Spirosomataceae</taxon>
        <taxon>Dyadobacter</taxon>
    </lineage>
</organism>
<reference evidence="2 3" key="1">
    <citation type="submission" date="2018-07" db="EMBL/GenBank/DDBJ databases">
        <title>Dyadobacter roseus sp. nov., isolated from rose rhizosphere soil.</title>
        <authorList>
            <person name="Chen L."/>
        </authorList>
    </citation>
    <scope>NUCLEOTIDE SEQUENCE [LARGE SCALE GENOMIC DNA]</scope>
    <source>
        <strain evidence="2 3">RS19</strain>
    </source>
</reference>
<evidence type="ECO:0000313" key="2">
    <source>
        <dbReference type="EMBL" id="REA63167.1"/>
    </source>
</evidence>
<dbReference type="RefSeq" id="WP_115829756.1">
    <property type="nucleotide sequence ID" value="NZ_QNUL01000003.1"/>
</dbReference>
<protein>
    <recommendedName>
        <fullName evidence="4">Carbohydrate-binding domain-containing protein</fullName>
    </recommendedName>
</protein>
<proteinExistence type="predicted"/>
<dbReference type="OrthoDB" id="6116667at2"/>
<dbReference type="AlphaFoldDB" id="A0A3D8YFW8"/>
<comment type="caution">
    <text evidence="2">The sequence shown here is derived from an EMBL/GenBank/DDBJ whole genome shotgun (WGS) entry which is preliminary data.</text>
</comment>
<name>A0A3D8YFW8_9BACT</name>
<evidence type="ECO:0000256" key="1">
    <source>
        <dbReference type="SAM" id="SignalP"/>
    </source>
</evidence>
<evidence type="ECO:0008006" key="4">
    <source>
        <dbReference type="Google" id="ProtNLM"/>
    </source>
</evidence>
<feature type="chain" id="PRO_5017577076" description="Carbohydrate-binding domain-containing protein" evidence="1">
    <location>
        <begin position="33"/>
        <end position="523"/>
    </location>
</feature>
<dbReference type="InterPro" id="IPR025584">
    <property type="entry name" value="Cthe_2159"/>
</dbReference>
<keyword evidence="3" id="KW-1185">Reference proteome</keyword>
<accession>A0A3D8YFW8</accession>
<feature type="signal peptide" evidence="1">
    <location>
        <begin position="1"/>
        <end position="32"/>
    </location>
</feature>
<keyword evidence="1" id="KW-0732">Signal</keyword>
<dbReference type="Pfam" id="PF14262">
    <property type="entry name" value="Cthe_2159"/>
    <property type="match status" value="1"/>
</dbReference>
<evidence type="ECO:0000313" key="3">
    <source>
        <dbReference type="Proteomes" id="UP000256373"/>
    </source>
</evidence>